<dbReference type="PANTHER" id="PTHR43899:SF13">
    <property type="entry name" value="RH59310P"/>
    <property type="match status" value="1"/>
</dbReference>
<dbReference type="AlphaFoldDB" id="R7QG19"/>
<dbReference type="InterPro" id="IPR051019">
    <property type="entry name" value="VLCFA-Steroid_DH"/>
</dbReference>
<name>R7QG19_CHOCR</name>
<evidence type="ECO:0000256" key="3">
    <source>
        <dbReference type="ARBA" id="ARBA00023002"/>
    </source>
</evidence>
<dbReference type="STRING" id="2769.R7QG19"/>
<dbReference type="GO" id="GO:0005783">
    <property type="term" value="C:endoplasmic reticulum"/>
    <property type="evidence" value="ECO:0007669"/>
    <property type="project" value="UniProtKB-SubCell"/>
</dbReference>
<dbReference type="Gene3D" id="3.40.50.720">
    <property type="entry name" value="NAD(P)-binding Rossmann-like Domain"/>
    <property type="match status" value="1"/>
</dbReference>
<dbReference type="Proteomes" id="UP000012073">
    <property type="component" value="Unassembled WGS sequence"/>
</dbReference>
<protein>
    <submittedName>
        <fullName evidence="4">Uncharacterized protein</fullName>
    </submittedName>
</protein>
<comment type="similarity">
    <text evidence="2">Belongs to the short-chain dehydrogenases/reductases (SDR) family.</text>
</comment>
<accession>R7QG19</accession>
<evidence type="ECO:0000256" key="2">
    <source>
        <dbReference type="ARBA" id="ARBA00006484"/>
    </source>
</evidence>
<evidence type="ECO:0000313" key="5">
    <source>
        <dbReference type="Proteomes" id="UP000012073"/>
    </source>
</evidence>
<dbReference type="OrthoDB" id="3185at2759"/>
<dbReference type="PRINTS" id="PR00081">
    <property type="entry name" value="GDHRDH"/>
</dbReference>
<reference evidence="5" key="1">
    <citation type="journal article" date="2013" name="Proc. Natl. Acad. Sci. U.S.A.">
        <title>Genome structure and metabolic features in the red seaweed Chondrus crispus shed light on evolution of the Archaeplastida.</title>
        <authorList>
            <person name="Collen J."/>
            <person name="Porcel B."/>
            <person name="Carre W."/>
            <person name="Ball S.G."/>
            <person name="Chaparro C."/>
            <person name="Tonon T."/>
            <person name="Barbeyron T."/>
            <person name="Michel G."/>
            <person name="Noel B."/>
            <person name="Valentin K."/>
            <person name="Elias M."/>
            <person name="Artiguenave F."/>
            <person name="Arun A."/>
            <person name="Aury J.M."/>
            <person name="Barbosa-Neto J.F."/>
            <person name="Bothwell J.H."/>
            <person name="Bouget F.Y."/>
            <person name="Brillet L."/>
            <person name="Cabello-Hurtado F."/>
            <person name="Capella-Gutierrez S."/>
            <person name="Charrier B."/>
            <person name="Cladiere L."/>
            <person name="Cock J.M."/>
            <person name="Coelho S.M."/>
            <person name="Colleoni C."/>
            <person name="Czjzek M."/>
            <person name="Da Silva C."/>
            <person name="Delage L."/>
            <person name="Denoeud F."/>
            <person name="Deschamps P."/>
            <person name="Dittami S.M."/>
            <person name="Gabaldon T."/>
            <person name="Gachon C.M."/>
            <person name="Groisillier A."/>
            <person name="Herve C."/>
            <person name="Jabbari K."/>
            <person name="Katinka M."/>
            <person name="Kloareg B."/>
            <person name="Kowalczyk N."/>
            <person name="Labadie K."/>
            <person name="Leblanc C."/>
            <person name="Lopez P.J."/>
            <person name="McLachlan D.H."/>
            <person name="Meslet-Cladiere L."/>
            <person name="Moustafa A."/>
            <person name="Nehr Z."/>
            <person name="Nyvall Collen P."/>
            <person name="Panaud O."/>
            <person name="Partensky F."/>
            <person name="Poulain J."/>
            <person name="Rensing S.A."/>
            <person name="Rousvoal S."/>
            <person name="Samson G."/>
            <person name="Symeonidi A."/>
            <person name="Weissenbach J."/>
            <person name="Zambounis A."/>
            <person name="Wincker P."/>
            <person name="Boyen C."/>
        </authorList>
    </citation>
    <scope>NUCLEOTIDE SEQUENCE [LARGE SCALE GENOMIC DNA]</scope>
    <source>
        <strain evidence="5">cv. Stackhouse</strain>
    </source>
</reference>
<keyword evidence="3" id="KW-0560">Oxidoreductase</keyword>
<dbReference type="InterPro" id="IPR036291">
    <property type="entry name" value="NAD(P)-bd_dom_sf"/>
</dbReference>
<dbReference type="InterPro" id="IPR002347">
    <property type="entry name" value="SDR_fam"/>
</dbReference>
<dbReference type="GeneID" id="17323902"/>
<dbReference type="PANTHER" id="PTHR43899">
    <property type="entry name" value="RH59310P"/>
    <property type="match status" value="1"/>
</dbReference>
<dbReference type="Gramene" id="CDF36370">
    <property type="protein sequence ID" value="CDF36370"/>
    <property type="gene ID" value="CHC_T00004694001"/>
</dbReference>
<dbReference type="PIRSF" id="PIRSF000126">
    <property type="entry name" value="11-beta-HSD1"/>
    <property type="match status" value="1"/>
</dbReference>
<organism evidence="4 5">
    <name type="scientific">Chondrus crispus</name>
    <name type="common">Carrageen Irish moss</name>
    <name type="synonym">Polymorpha crispa</name>
    <dbReference type="NCBI Taxonomy" id="2769"/>
    <lineage>
        <taxon>Eukaryota</taxon>
        <taxon>Rhodophyta</taxon>
        <taxon>Florideophyceae</taxon>
        <taxon>Rhodymeniophycidae</taxon>
        <taxon>Gigartinales</taxon>
        <taxon>Gigartinaceae</taxon>
        <taxon>Chondrus</taxon>
    </lineage>
</organism>
<comment type="subcellular location">
    <subcellularLocation>
        <location evidence="1">Endoplasmic reticulum</location>
    </subcellularLocation>
</comment>
<dbReference type="InterPro" id="IPR020904">
    <property type="entry name" value="Sc_DH/Rdtase_CS"/>
</dbReference>
<dbReference type="EMBL" id="HG001774">
    <property type="protein sequence ID" value="CDF36370.1"/>
    <property type="molecule type" value="Genomic_DNA"/>
</dbReference>
<dbReference type="GO" id="GO:0016491">
    <property type="term" value="F:oxidoreductase activity"/>
    <property type="evidence" value="ECO:0007669"/>
    <property type="project" value="UniProtKB-KW"/>
</dbReference>
<dbReference type="KEGG" id="ccp:CHC_T00004694001"/>
<dbReference type="Pfam" id="PF00106">
    <property type="entry name" value="adh_short"/>
    <property type="match status" value="1"/>
</dbReference>
<dbReference type="PROSITE" id="PS00061">
    <property type="entry name" value="ADH_SHORT"/>
    <property type="match status" value="1"/>
</dbReference>
<keyword evidence="5" id="KW-1185">Reference proteome</keyword>
<evidence type="ECO:0000313" key="4">
    <source>
        <dbReference type="EMBL" id="CDF36370.1"/>
    </source>
</evidence>
<proteinExistence type="inferred from homology"/>
<dbReference type="OMA" id="MGTDNIP"/>
<dbReference type="RefSeq" id="XP_005716189.1">
    <property type="nucleotide sequence ID" value="XM_005716132.1"/>
</dbReference>
<evidence type="ECO:0000256" key="1">
    <source>
        <dbReference type="ARBA" id="ARBA00004240"/>
    </source>
</evidence>
<dbReference type="SUPFAM" id="SSF51735">
    <property type="entry name" value="NAD(P)-binding Rossmann-fold domains"/>
    <property type="match status" value="1"/>
</dbReference>
<dbReference type="PhylomeDB" id="R7QG19"/>
<sequence>MPLPADLLCKYGPWAVITGSSSGIGSQFAQQLAASGFSLVLVARRSARLDDHAKCLRTLAPHPIEIRTLTADLATDDGIRAVVEYTADLDVGLLVNNAGTVLHGSFFRHNPEAYQHMIALNVTAVTMLAHAIGKRLGQRKRGGIVFTSSMAQSGFPNFPTYSATKSYVSTLALLLRGELAPRGVDVLCLEPGAVESEIVDVLREEGVNLDAIGMKPMPVEDCVEEALRSLHRGDAKVTPGLMNKNMMAVAKLIPEQMRLGMLDTAMAKTMAENSRSFPED</sequence>
<gene>
    <name evidence="4" type="ORF">CHC_T00004694001</name>
</gene>